<evidence type="ECO:0000256" key="7">
    <source>
        <dbReference type="ARBA" id="ARBA00023014"/>
    </source>
</evidence>
<feature type="domain" description="NADH-ubiquinone oxidoreductase 51kDa subunit FMN-binding" evidence="8">
    <location>
        <begin position="138"/>
        <end position="231"/>
    </location>
</feature>
<dbReference type="InterPro" id="IPR010208">
    <property type="entry name" value="Ion_transpt_RnfC/RsxC"/>
</dbReference>
<dbReference type="Pfam" id="PF01512">
    <property type="entry name" value="Complex1_51K"/>
    <property type="match status" value="1"/>
</dbReference>
<dbReference type="NCBIfam" id="TIGR01945">
    <property type="entry name" value="rnfC"/>
    <property type="match status" value="1"/>
</dbReference>
<dbReference type="PANTHER" id="PTHR43034">
    <property type="entry name" value="ION-TRANSLOCATING OXIDOREDUCTASE COMPLEX SUBUNIT C"/>
    <property type="match status" value="1"/>
</dbReference>
<dbReference type="GO" id="GO:0009055">
    <property type="term" value="F:electron transfer activity"/>
    <property type="evidence" value="ECO:0007669"/>
    <property type="project" value="InterPro"/>
</dbReference>
<keyword evidence="4" id="KW-0677">Repeat</keyword>
<dbReference type="Gene3D" id="3.40.50.11540">
    <property type="entry name" value="NADH-ubiquinone oxidoreductase 51kDa subunit"/>
    <property type="match status" value="1"/>
</dbReference>
<feature type="non-terminal residue" evidence="10">
    <location>
        <position position="241"/>
    </location>
</feature>
<keyword evidence="2" id="KW-0004">4Fe-4S</keyword>
<dbReference type="GO" id="GO:0046872">
    <property type="term" value="F:metal ion binding"/>
    <property type="evidence" value="ECO:0007669"/>
    <property type="project" value="UniProtKB-KW"/>
</dbReference>
<keyword evidence="3" id="KW-0479">Metal-binding</keyword>
<dbReference type="SUPFAM" id="SSF142019">
    <property type="entry name" value="Nqo1 FMN-binding domain-like"/>
    <property type="match status" value="1"/>
</dbReference>
<reference evidence="10" key="1">
    <citation type="journal article" date="2014" name="Front. Microbiol.">
        <title>High frequency of phylogenetically diverse reductive dehalogenase-homologous genes in deep subseafloor sedimentary metagenomes.</title>
        <authorList>
            <person name="Kawai M."/>
            <person name="Futagami T."/>
            <person name="Toyoda A."/>
            <person name="Takaki Y."/>
            <person name="Nishi S."/>
            <person name="Hori S."/>
            <person name="Arai W."/>
            <person name="Tsubouchi T."/>
            <person name="Morono Y."/>
            <person name="Uchiyama I."/>
            <person name="Ito T."/>
            <person name="Fujiyama A."/>
            <person name="Inagaki F."/>
            <person name="Takami H."/>
        </authorList>
    </citation>
    <scope>NUCLEOTIDE SEQUENCE</scope>
    <source>
        <strain evidence="10">Expedition CK06-06</strain>
    </source>
</reference>
<dbReference type="EMBL" id="BARW01011508">
    <property type="protein sequence ID" value="GAI73887.1"/>
    <property type="molecule type" value="Genomic_DNA"/>
</dbReference>
<evidence type="ECO:0000256" key="4">
    <source>
        <dbReference type="ARBA" id="ARBA00022737"/>
    </source>
</evidence>
<keyword evidence="7" id="KW-0411">Iron-sulfur</keyword>
<evidence type="ECO:0000256" key="5">
    <source>
        <dbReference type="ARBA" id="ARBA00022982"/>
    </source>
</evidence>
<proteinExistence type="predicted"/>
<protein>
    <recommendedName>
        <fullName evidence="11">RnfC Barrel sandwich hybrid domain-containing protein</fullName>
    </recommendedName>
</protein>
<keyword evidence="5" id="KW-0249">Electron transport</keyword>
<dbReference type="GO" id="GO:0016020">
    <property type="term" value="C:membrane"/>
    <property type="evidence" value="ECO:0007669"/>
    <property type="project" value="InterPro"/>
</dbReference>
<evidence type="ECO:0000259" key="9">
    <source>
        <dbReference type="Pfam" id="PF13375"/>
    </source>
</evidence>
<keyword evidence="6" id="KW-0408">Iron</keyword>
<gene>
    <name evidence="10" type="ORF">S12H4_22162</name>
</gene>
<dbReference type="Pfam" id="PF13375">
    <property type="entry name" value="RnfC_N"/>
    <property type="match status" value="1"/>
</dbReference>
<evidence type="ECO:0000259" key="8">
    <source>
        <dbReference type="Pfam" id="PF01512"/>
    </source>
</evidence>
<dbReference type="PANTHER" id="PTHR43034:SF2">
    <property type="entry name" value="ION-TRANSLOCATING OXIDOREDUCTASE COMPLEX SUBUNIT C"/>
    <property type="match status" value="1"/>
</dbReference>
<evidence type="ECO:0000256" key="6">
    <source>
        <dbReference type="ARBA" id="ARBA00023004"/>
    </source>
</evidence>
<accession>X1QZ96</accession>
<evidence type="ECO:0000313" key="10">
    <source>
        <dbReference type="EMBL" id="GAI73887.1"/>
    </source>
</evidence>
<feature type="domain" description="RnfC Barrel sandwich hybrid" evidence="9">
    <location>
        <begin position="18"/>
        <end position="114"/>
    </location>
</feature>
<keyword evidence="1" id="KW-0813">Transport</keyword>
<evidence type="ECO:0008006" key="11">
    <source>
        <dbReference type="Google" id="ProtNLM"/>
    </source>
</evidence>
<evidence type="ECO:0000256" key="3">
    <source>
        <dbReference type="ARBA" id="ARBA00022723"/>
    </source>
</evidence>
<dbReference type="InterPro" id="IPR026902">
    <property type="entry name" value="RnfC_N"/>
</dbReference>
<evidence type="ECO:0000256" key="1">
    <source>
        <dbReference type="ARBA" id="ARBA00022448"/>
    </source>
</evidence>
<comment type="caution">
    <text evidence="10">The sequence shown here is derived from an EMBL/GenBank/DDBJ whole genome shotgun (WGS) entry which is preliminary data.</text>
</comment>
<evidence type="ECO:0000256" key="2">
    <source>
        <dbReference type="ARBA" id="ARBA00022485"/>
    </source>
</evidence>
<dbReference type="InterPro" id="IPR037225">
    <property type="entry name" value="Nuo51_FMN-bd_sf"/>
</dbReference>
<feature type="non-terminal residue" evidence="10">
    <location>
        <position position="1"/>
    </location>
</feature>
<dbReference type="InterPro" id="IPR011538">
    <property type="entry name" value="Nuo51_FMN-bd"/>
</dbReference>
<dbReference type="AlphaFoldDB" id="X1QZ96"/>
<name>X1QZ96_9ZZZZ</name>
<sequence length="241" mass="25983">GNKIDKVSIRLRSKGTSYGVKVPESKLTDGSQIESIPLPEKVIIPLHQNIGAPCEPIVKRGDKVLTGQKIGDSERFVNAPVHATVSGEISATTTVINPPTGQTVSALVITTDGEDNWVELEPPEKPETLPVKEILGKIREAGIVGLGGAAFPTHVKLSPPEGKNIDTVILNGCECEPYITSDHRVILEYGEKVLSGLNIIRKVLSPDTIYIAIEDNKPDAIDHMEKLVAAMGFKDNFKIIP</sequence>
<dbReference type="GO" id="GO:0051539">
    <property type="term" value="F:4 iron, 4 sulfur cluster binding"/>
    <property type="evidence" value="ECO:0007669"/>
    <property type="project" value="UniProtKB-KW"/>
</dbReference>
<organism evidence="10">
    <name type="scientific">marine sediment metagenome</name>
    <dbReference type="NCBI Taxonomy" id="412755"/>
    <lineage>
        <taxon>unclassified sequences</taxon>
        <taxon>metagenomes</taxon>
        <taxon>ecological metagenomes</taxon>
    </lineage>
</organism>